<keyword evidence="2" id="KW-0378">Hydrolase</keyword>
<keyword evidence="3" id="KW-1185">Reference proteome</keyword>
<proteinExistence type="predicted"/>
<gene>
    <name evidence="2" type="ORF">AGRA3207_005607</name>
</gene>
<name>A0ABX8QZN8_9ACTN</name>
<dbReference type="InterPro" id="IPR013830">
    <property type="entry name" value="SGNH_hydro"/>
</dbReference>
<evidence type="ECO:0000313" key="2">
    <source>
        <dbReference type="EMBL" id="QXJ24310.1"/>
    </source>
</evidence>
<reference evidence="2" key="1">
    <citation type="submission" date="2020-07" db="EMBL/GenBank/DDBJ databases">
        <authorList>
            <person name="Tarantini F.S."/>
            <person name="Hong K.W."/>
            <person name="Chan K.G."/>
        </authorList>
    </citation>
    <scope>NUCLEOTIDE SEQUENCE</scope>
    <source>
        <strain evidence="2">32-07</strain>
    </source>
</reference>
<dbReference type="EMBL" id="CP059572">
    <property type="protein sequence ID" value="QXJ24310.1"/>
    <property type="molecule type" value="Genomic_DNA"/>
</dbReference>
<sequence>MRAGRPEAGAAGRPMVVLGDSVAEGWHDPAPDPPGGWIGWAGRLARHLDIPRDRVRNLAEPGATIEDVVRVQLPRARGLDPRLVMLGCGMNDALNGFERAGVAARLEEVFGWARESGAVAIAIPVPRPPFLERSPMSQFRRKRVVQRIADFNAELDRVSRASGTTFPNRESVSKVGDPSMWSPDGIHLNAAGHSYVAEVVAHIARDLLGGRTV</sequence>
<dbReference type="Gene3D" id="3.40.50.1110">
    <property type="entry name" value="SGNH hydrolase"/>
    <property type="match status" value="1"/>
</dbReference>
<dbReference type="InterPro" id="IPR036514">
    <property type="entry name" value="SGNH_hydro_sf"/>
</dbReference>
<protein>
    <submittedName>
        <fullName evidence="2">SGNH/GDSL hydrolase family protein</fullName>
    </submittedName>
</protein>
<dbReference type="InterPro" id="IPR053140">
    <property type="entry name" value="GDSL_Rv0518-like"/>
</dbReference>
<evidence type="ECO:0000313" key="3">
    <source>
        <dbReference type="Proteomes" id="UP001049518"/>
    </source>
</evidence>
<organism evidence="2 3">
    <name type="scientific">Actinomadura graeca</name>
    <dbReference type="NCBI Taxonomy" id="2750812"/>
    <lineage>
        <taxon>Bacteria</taxon>
        <taxon>Bacillati</taxon>
        <taxon>Actinomycetota</taxon>
        <taxon>Actinomycetes</taxon>
        <taxon>Streptosporangiales</taxon>
        <taxon>Thermomonosporaceae</taxon>
        <taxon>Actinomadura</taxon>
    </lineage>
</organism>
<feature type="domain" description="SGNH hydrolase-type esterase" evidence="1">
    <location>
        <begin position="17"/>
        <end position="193"/>
    </location>
</feature>
<dbReference type="GO" id="GO:0016787">
    <property type="term" value="F:hydrolase activity"/>
    <property type="evidence" value="ECO:0007669"/>
    <property type="project" value="UniProtKB-KW"/>
</dbReference>
<dbReference type="Pfam" id="PF13472">
    <property type="entry name" value="Lipase_GDSL_2"/>
    <property type="match status" value="1"/>
</dbReference>
<dbReference type="SUPFAM" id="SSF52266">
    <property type="entry name" value="SGNH hydrolase"/>
    <property type="match status" value="1"/>
</dbReference>
<evidence type="ECO:0000259" key="1">
    <source>
        <dbReference type="Pfam" id="PF13472"/>
    </source>
</evidence>
<accession>A0ABX8QZN8</accession>
<dbReference type="RefSeq" id="WP_231330028.1">
    <property type="nucleotide sequence ID" value="NZ_CP059572.1"/>
</dbReference>
<dbReference type="CDD" id="cd01832">
    <property type="entry name" value="SGNH_hydrolase_like_1"/>
    <property type="match status" value="1"/>
</dbReference>
<dbReference type="PANTHER" id="PTHR43784:SF2">
    <property type="entry name" value="GDSL-LIKE LIPASE_ACYLHYDROLASE, PUTATIVE (AFU_ORTHOLOGUE AFUA_2G00820)-RELATED"/>
    <property type="match status" value="1"/>
</dbReference>
<dbReference type="PANTHER" id="PTHR43784">
    <property type="entry name" value="GDSL-LIKE LIPASE/ACYLHYDROLASE, PUTATIVE (AFU_ORTHOLOGUE AFUA_2G00820)-RELATED"/>
    <property type="match status" value="1"/>
</dbReference>
<dbReference type="Proteomes" id="UP001049518">
    <property type="component" value="Chromosome"/>
</dbReference>